<dbReference type="GO" id="GO:0016020">
    <property type="term" value="C:membrane"/>
    <property type="evidence" value="ECO:0007669"/>
    <property type="project" value="UniProtKB-SubCell"/>
</dbReference>
<gene>
    <name evidence="8" type="ORF">KP509_24G025700</name>
</gene>
<evidence type="ECO:0000256" key="5">
    <source>
        <dbReference type="PROSITE-ProRule" id="PRU00205"/>
    </source>
</evidence>
<evidence type="ECO:0000256" key="2">
    <source>
        <dbReference type="ARBA" id="ARBA00022692"/>
    </source>
</evidence>
<protein>
    <recommendedName>
        <fullName evidence="7">TLC domain-containing protein</fullName>
    </recommendedName>
</protein>
<feature type="transmembrane region" description="Helical" evidence="6">
    <location>
        <begin position="209"/>
        <end position="230"/>
    </location>
</feature>
<proteinExistence type="predicted"/>
<evidence type="ECO:0000313" key="8">
    <source>
        <dbReference type="EMBL" id="KAH7299710.1"/>
    </source>
</evidence>
<keyword evidence="9" id="KW-1185">Reference proteome</keyword>
<comment type="subcellular location">
    <subcellularLocation>
        <location evidence="1">Membrane</location>
        <topology evidence="1">Multi-pass membrane protein</topology>
    </subcellularLocation>
</comment>
<dbReference type="AlphaFoldDB" id="A0A8T2RU05"/>
<evidence type="ECO:0000256" key="1">
    <source>
        <dbReference type="ARBA" id="ARBA00004141"/>
    </source>
</evidence>
<dbReference type="InterPro" id="IPR006634">
    <property type="entry name" value="TLC-dom"/>
</dbReference>
<keyword evidence="2 5" id="KW-0812">Transmembrane</keyword>
<sequence length="251" mass="28373">MVLVGSACAFCAIYAVGYFWCLAGWKGRRRARHEAASCFMSLLHGPLATLLTTWHAAPIFREKYLQGNPWQESLRAPNTPFQDAVVEFSIAYFIADLLHYVLFVPDESLFILHHVASATYMLSCRYYTKHGAFSIMLLLGLAESTSLIQNAWSISSLAQAPYLHSILNTIFLPFFTLVRGFLGPVLTWHLCVYYFSGHAASVIPMWLSFYWMFVVVVAITGSIYWVFGLWSKQIAAHRAQARADAKAKRLN</sequence>
<organism evidence="8 9">
    <name type="scientific">Ceratopteris richardii</name>
    <name type="common">Triangle waterfern</name>
    <dbReference type="NCBI Taxonomy" id="49495"/>
    <lineage>
        <taxon>Eukaryota</taxon>
        <taxon>Viridiplantae</taxon>
        <taxon>Streptophyta</taxon>
        <taxon>Embryophyta</taxon>
        <taxon>Tracheophyta</taxon>
        <taxon>Polypodiopsida</taxon>
        <taxon>Polypodiidae</taxon>
        <taxon>Polypodiales</taxon>
        <taxon>Pteridineae</taxon>
        <taxon>Pteridaceae</taxon>
        <taxon>Parkerioideae</taxon>
        <taxon>Ceratopteris</taxon>
    </lineage>
</organism>
<feature type="transmembrane region" description="Helical" evidence="6">
    <location>
        <begin position="6"/>
        <end position="25"/>
    </location>
</feature>
<accession>A0A8T2RU05</accession>
<dbReference type="SMART" id="SM00724">
    <property type="entry name" value="TLC"/>
    <property type="match status" value="1"/>
</dbReference>
<keyword evidence="4 5" id="KW-0472">Membrane</keyword>
<dbReference type="Proteomes" id="UP000825935">
    <property type="component" value="Chromosome 24"/>
</dbReference>
<evidence type="ECO:0000313" key="9">
    <source>
        <dbReference type="Proteomes" id="UP000825935"/>
    </source>
</evidence>
<dbReference type="EMBL" id="CM035429">
    <property type="protein sequence ID" value="KAH7299710.1"/>
    <property type="molecule type" value="Genomic_DNA"/>
</dbReference>
<dbReference type="PANTHER" id="PTHR31766">
    <property type="entry name" value="GLABROUS1 ENHANCER-BINDING PROTEIN-LIKE 2"/>
    <property type="match status" value="1"/>
</dbReference>
<comment type="caution">
    <text evidence="8">The sequence shown here is derived from an EMBL/GenBank/DDBJ whole genome shotgun (WGS) entry which is preliminary data.</text>
</comment>
<evidence type="ECO:0000256" key="4">
    <source>
        <dbReference type="ARBA" id="ARBA00023136"/>
    </source>
</evidence>
<feature type="domain" description="TLC" evidence="7">
    <location>
        <begin position="26"/>
        <end position="224"/>
    </location>
</feature>
<name>A0A8T2RU05_CERRI</name>
<dbReference type="OrthoDB" id="204175at2759"/>
<dbReference type="Pfam" id="PF03798">
    <property type="entry name" value="TRAM_LAG1_CLN8"/>
    <property type="match status" value="1"/>
</dbReference>
<dbReference type="PROSITE" id="PS50922">
    <property type="entry name" value="TLC"/>
    <property type="match status" value="1"/>
</dbReference>
<dbReference type="PANTHER" id="PTHR31766:SF2">
    <property type="entry name" value="GLABROUS1 ENHANCER-BINDING PROTEIN-LIKE 2"/>
    <property type="match status" value="1"/>
</dbReference>
<reference evidence="8" key="1">
    <citation type="submission" date="2021-08" db="EMBL/GenBank/DDBJ databases">
        <title>WGS assembly of Ceratopteris richardii.</title>
        <authorList>
            <person name="Marchant D.B."/>
            <person name="Chen G."/>
            <person name="Jenkins J."/>
            <person name="Shu S."/>
            <person name="Leebens-Mack J."/>
            <person name="Grimwood J."/>
            <person name="Schmutz J."/>
            <person name="Soltis P."/>
            <person name="Soltis D."/>
            <person name="Chen Z.-H."/>
        </authorList>
    </citation>
    <scope>NUCLEOTIDE SEQUENCE</scope>
    <source>
        <strain evidence="8">Whitten #5841</strain>
        <tissue evidence="8">Leaf</tissue>
    </source>
</reference>
<evidence type="ECO:0000259" key="7">
    <source>
        <dbReference type="PROSITE" id="PS50922"/>
    </source>
</evidence>
<evidence type="ECO:0000256" key="3">
    <source>
        <dbReference type="ARBA" id="ARBA00022989"/>
    </source>
</evidence>
<dbReference type="InterPro" id="IPR040327">
    <property type="entry name" value="At5g14285-like"/>
</dbReference>
<dbReference type="OMA" id="TIMRCIV"/>
<keyword evidence="3 6" id="KW-1133">Transmembrane helix</keyword>
<evidence type="ECO:0000256" key="6">
    <source>
        <dbReference type="SAM" id="Phobius"/>
    </source>
</evidence>